<dbReference type="Proteomes" id="UP001162480">
    <property type="component" value="Chromosome 1"/>
</dbReference>
<dbReference type="InterPro" id="IPR034646">
    <property type="entry name" value="ADCK3_dom"/>
</dbReference>
<dbReference type="Pfam" id="PF03109">
    <property type="entry name" value="ABC1"/>
    <property type="match status" value="1"/>
</dbReference>
<accession>A0AA36AL97</accession>
<gene>
    <name evidence="7" type="ORF">OCTVUL_1B025230</name>
</gene>
<proteinExistence type="inferred from homology"/>
<evidence type="ECO:0000313" key="8">
    <source>
        <dbReference type="Proteomes" id="UP001162480"/>
    </source>
</evidence>
<dbReference type="AlphaFoldDB" id="A0AA36AL97"/>
<dbReference type="EMBL" id="OX597814">
    <property type="protein sequence ID" value="CAI9716747.1"/>
    <property type="molecule type" value="Genomic_DNA"/>
</dbReference>
<evidence type="ECO:0000259" key="6">
    <source>
        <dbReference type="Pfam" id="PF03109"/>
    </source>
</evidence>
<evidence type="ECO:0000256" key="5">
    <source>
        <dbReference type="ARBA" id="ARBA00022840"/>
    </source>
</evidence>
<reference evidence="7" key="1">
    <citation type="submission" date="2023-08" db="EMBL/GenBank/DDBJ databases">
        <authorList>
            <person name="Alioto T."/>
            <person name="Alioto T."/>
            <person name="Gomez Garrido J."/>
        </authorList>
    </citation>
    <scope>NUCLEOTIDE SEQUENCE</scope>
</reference>
<dbReference type="CDD" id="cd13970">
    <property type="entry name" value="ABC1_ADCK3"/>
    <property type="match status" value="1"/>
</dbReference>
<dbReference type="InterPro" id="IPR011009">
    <property type="entry name" value="Kinase-like_dom_sf"/>
</dbReference>
<dbReference type="PANTHER" id="PTHR43851">
    <property type="match status" value="1"/>
</dbReference>
<feature type="domain" description="ABC1 atypical kinase-like" evidence="6">
    <location>
        <begin position="328"/>
        <end position="566"/>
    </location>
</feature>
<dbReference type="InterPro" id="IPR004147">
    <property type="entry name" value="ABC1_dom"/>
</dbReference>
<name>A0AA36AL97_OCTVU</name>
<dbReference type="GO" id="GO:0016740">
    <property type="term" value="F:transferase activity"/>
    <property type="evidence" value="ECO:0007669"/>
    <property type="project" value="UniProtKB-KW"/>
</dbReference>
<keyword evidence="4" id="KW-0547">Nucleotide-binding</keyword>
<sequence length="677" mass="76467">MVLSKIAEEFNLRHPYSASGWFVKSLIMSRRTNELIGLFKGIESISKALIEINSAELNTFWQNSSLKSASENVASCASQRVQNSDFSGSDARQRISDSFQILSQQTFGIFNALFNQNALKKDIEVEESGEDVLSDFPNIYDSEAGIDDIVIQSELFAPKSTEEKERIPSDVKEERNAKEVPAVEMEVPKNLSDEQPSPEYETVTAKQDPELLSPKYNLETKQELSSISKERRVPSSRIARLVSYSGLAAGLGIGALAEVTRRTLGKKTPDQVSKTILGPSPFMTEANIERVVTTLCRVRGAALKLGQMMSIQDNTLISPELQKIFERVRMSADFMPKWQMMKILNSELGSDWQNKVLSFDEKPFAAASIGQVHQVTLLDGKMAAMKIQYPGVAESIDSDINNLMGVLKIWNFIPKGAYLDNMIVVAKKELTWEVDYAREAECGQRFYELLKDDPVFVIPEVYKELSTSRVLTTGYIEGVAIDKCIEIDQETRNWIGKHLLRLTLNELFNFRFMQTDPNWANFFFIPETKRIGLLDFGASREFSKSFVDRYMKVIKSAADQNRDGILSGSLELGFLTGYETKVMEEAHIDAVMILGEAFSFDGEFNFGTQKTAKRIQNLVPVMIEHRLTPPPEESYSLHRKMSGAFLLCTKLKSKVNCKELFEDVWNNFQLENTNVNQ</sequence>
<dbReference type="GO" id="GO:0006744">
    <property type="term" value="P:ubiquinone biosynthetic process"/>
    <property type="evidence" value="ECO:0007669"/>
    <property type="project" value="TreeGrafter"/>
</dbReference>
<dbReference type="SUPFAM" id="SSF56112">
    <property type="entry name" value="Protein kinase-like (PK-like)"/>
    <property type="match status" value="1"/>
</dbReference>
<dbReference type="InterPro" id="IPR051409">
    <property type="entry name" value="Atypical_kinase_ADCK"/>
</dbReference>
<dbReference type="PANTHER" id="PTHR43851:SF3">
    <property type="entry name" value="COENZYME Q8"/>
    <property type="match status" value="1"/>
</dbReference>
<keyword evidence="8" id="KW-1185">Reference proteome</keyword>
<comment type="pathway">
    <text evidence="1">Cofactor biosynthesis; ubiquinone biosynthesis.</text>
</comment>
<keyword evidence="3" id="KW-0808">Transferase</keyword>
<comment type="similarity">
    <text evidence="2">Belongs to the protein kinase superfamily. ADCK protein kinase family.</text>
</comment>
<evidence type="ECO:0000256" key="1">
    <source>
        <dbReference type="ARBA" id="ARBA00004749"/>
    </source>
</evidence>
<evidence type="ECO:0000256" key="4">
    <source>
        <dbReference type="ARBA" id="ARBA00022741"/>
    </source>
</evidence>
<evidence type="ECO:0000256" key="3">
    <source>
        <dbReference type="ARBA" id="ARBA00022679"/>
    </source>
</evidence>
<keyword evidence="5" id="KW-0067">ATP-binding</keyword>
<organism evidence="7 8">
    <name type="scientific">Octopus vulgaris</name>
    <name type="common">Common octopus</name>
    <dbReference type="NCBI Taxonomy" id="6645"/>
    <lineage>
        <taxon>Eukaryota</taxon>
        <taxon>Metazoa</taxon>
        <taxon>Spiralia</taxon>
        <taxon>Lophotrochozoa</taxon>
        <taxon>Mollusca</taxon>
        <taxon>Cephalopoda</taxon>
        <taxon>Coleoidea</taxon>
        <taxon>Octopodiformes</taxon>
        <taxon>Octopoda</taxon>
        <taxon>Incirrata</taxon>
        <taxon>Octopodidae</taxon>
        <taxon>Octopus</taxon>
    </lineage>
</organism>
<dbReference type="GO" id="GO:0005524">
    <property type="term" value="F:ATP binding"/>
    <property type="evidence" value="ECO:0007669"/>
    <property type="project" value="UniProtKB-KW"/>
</dbReference>
<protein>
    <recommendedName>
        <fullName evidence="6">ABC1 atypical kinase-like domain-containing protein</fullName>
    </recommendedName>
</protein>
<evidence type="ECO:0000313" key="7">
    <source>
        <dbReference type="EMBL" id="CAI9716747.1"/>
    </source>
</evidence>
<evidence type="ECO:0000256" key="2">
    <source>
        <dbReference type="ARBA" id="ARBA00009670"/>
    </source>
</evidence>